<dbReference type="GO" id="GO:0016787">
    <property type="term" value="F:hydrolase activity"/>
    <property type="evidence" value="ECO:0007669"/>
    <property type="project" value="UniProtKB-KW"/>
</dbReference>
<organism evidence="5 6">
    <name type="scientific">Dichotomopilus funicola</name>
    <dbReference type="NCBI Taxonomy" id="1934379"/>
    <lineage>
        <taxon>Eukaryota</taxon>
        <taxon>Fungi</taxon>
        <taxon>Dikarya</taxon>
        <taxon>Ascomycota</taxon>
        <taxon>Pezizomycotina</taxon>
        <taxon>Sordariomycetes</taxon>
        <taxon>Sordariomycetidae</taxon>
        <taxon>Sordariales</taxon>
        <taxon>Chaetomiaceae</taxon>
        <taxon>Dichotomopilus</taxon>
    </lineage>
</organism>
<dbReference type="PANTHER" id="PTHR43248:SF25">
    <property type="entry name" value="AB HYDROLASE-1 DOMAIN-CONTAINING PROTEIN-RELATED"/>
    <property type="match status" value="1"/>
</dbReference>
<dbReference type="InterPro" id="IPR013595">
    <property type="entry name" value="Pept_S33_TAP-like_C"/>
</dbReference>
<feature type="compositionally biased region" description="Low complexity" evidence="3">
    <location>
        <begin position="143"/>
        <end position="153"/>
    </location>
</feature>
<protein>
    <submittedName>
        <fullName evidence="5">TAP-like protein-domain-containing protein</fullName>
    </submittedName>
</protein>
<comment type="similarity">
    <text evidence="1">Belongs to the peptidase S33 family.</text>
</comment>
<evidence type="ECO:0000256" key="1">
    <source>
        <dbReference type="ARBA" id="ARBA00010088"/>
    </source>
</evidence>
<dbReference type="Gene3D" id="3.40.50.1820">
    <property type="entry name" value="alpha/beta hydrolase"/>
    <property type="match status" value="1"/>
</dbReference>
<comment type="caution">
    <text evidence="5">The sequence shown here is derived from an EMBL/GenBank/DDBJ whole genome shotgun (WGS) entry which is preliminary data.</text>
</comment>
<feature type="domain" description="Peptidase S33 tripeptidyl aminopeptidase-like C-terminal" evidence="4">
    <location>
        <begin position="496"/>
        <end position="580"/>
    </location>
</feature>
<dbReference type="RefSeq" id="XP_062636031.1">
    <property type="nucleotide sequence ID" value="XM_062784095.1"/>
</dbReference>
<dbReference type="GeneID" id="87820708"/>
<keyword evidence="2" id="KW-0378">Hydrolase</keyword>
<dbReference type="Pfam" id="PF08386">
    <property type="entry name" value="Abhydrolase_4"/>
    <property type="match status" value="1"/>
</dbReference>
<gene>
    <name evidence="5" type="ORF">C8A04DRAFT_38056</name>
</gene>
<dbReference type="InterPro" id="IPR029058">
    <property type="entry name" value="AB_hydrolase_fold"/>
</dbReference>
<accession>A0AAN6V0U0</accession>
<keyword evidence="6" id="KW-1185">Reference proteome</keyword>
<reference evidence="5" key="2">
    <citation type="submission" date="2023-05" db="EMBL/GenBank/DDBJ databases">
        <authorList>
            <consortium name="Lawrence Berkeley National Laboratory"/>
            <person name="Steindorff A."/>
            <person name="Hensen N."/>
            <person name="Bonometti L."/>
            <person name="Westerberg I."/>
            <person name="Brannstrom I.O."/>
            <person name="Guillou S."/>
            <person name="Cros-Aarteil S."/>
            <person name="Calhoun S."/>
            <person name="Haridas S."/>
            <person name="Kuo A."/>
            <person name="Mondo S."/>
            <person name="Pangilinan J."/>
            <person name="Riley R."/>
            <person name="Labutti K."/>
            <person name="Andreopoulos B."/>
            <person name="Lipzen A."/>
            <person name="Chen C."/>
            <person name="Yanf M."/>
            <person name="Daum C."/>
            <person name="Ng V."/>
            <person name="Clum A."/>
            <person name="Ohm R."/>
            <person name="Martin F."/>
            <person name="Silar P."/>
            <person name="Natvig D."/>
            <person name="Lalanne C."/>
            <person name="Gautier V."/>
            <person name="Ament-Velasquez S.L."/>
            <person name="Kruys A."/>
            <person name="Hutchinson M.I."/>
            <person name="Powell A.J."/>
            <person name="Barry K."/>
            <person name="Miller A.N."/>
            <person name="Grigoriev I.V."/>
            <person name="Debuchy R."/>
            <person name="Gladieux P."/>
            <person name="Thoren M.H."/>
            <person name="Johannesson H."/>
        </authorList>
    </citation>
    <scope>NUCLEOTIDE SEQUENCE</scope>
    <source>
        <strain evidence="5">CBS 141.50</strain>
    </source>
</reference>
<feature type="compositionally biased region" description="Low complexity" evidence="3">
    <location>
        <begin position="66"/>
        <end position="85"/>
    </location>
</feature>
<proteinExistence type="inferred from homology"/>
<name>A0AAN6V0U0_9PEZI</name>
<evidence type="ECO:0000313" key="5">
    <source>
        <dbReference type="EMBL" id="KAK4142660.1"/>
    </source>
</evidence>
<feature type="region of interest" description="Disordered" evidence="3">
    <location>
        <begin position="66"/>
        <end position="89"/>
    </location>
</feature>
<feature type="region of interest" description="Disordered" evidence="3">
    <location>
        <begin position="479"/>
        <end position="501"/>
    </location>
</feature>
<dbReference type="EMBL" id="MU853594">
    <property type="protein sequence ID" value="KAK4142660.1"/>
    <property type="molecule type" value="Genomic_DNA"/>
</dbReference>
<evidence type="ECO:0000256" key="3">
    <source>
        <dbReference type="SAM" id="MobiDB-lite"/>
    </source>
</evidence>
<feature type="region of interest" description="Disordered" evidence="3">
    <location>
        <begin position="132"/>
        <end position="160"/>
    </location>
</feature>
<dbReference type="Proteomes" id="UP001302676">
    <property type="component" value="Unassembled WGS sequence"/>
</dbReference>
<dbReference type="SUPFAM" id="SSF53474">
    <property type="entry name" value="alpha/beta-Hydrolases"/>
    <property type="match status" value="1"/>
</dbReference>
<dbReference type="InterPro" id="IPR051601">
    <property type="entry name" value="Serine_prot/Carboxylest_S33"/>
</dbReference>
<evidence type="ECO:0000256" key="2">
    <source>
        <dbReference type="ARBA" id="ARBA00022801"/>
    </source>
</evidence>
<evidence type="ECO:0000259" key="4">
    <source>
        <dbReference type="Pfam" id="PF08386"/>
    </source>
</evidence>
<sequence>MIGKYPEGNQITPSTNLEWHPCHTDLDATFLCARLTVPMDYDRPLNSSPNVPKVHIALLLLPAAQNQNQTDPSSSKPKSPLLVNPGGPGGSGTGLVLRAGAALQAVLGPDQPILGFDPRGVPFTTPTADCWVKPPPDSCLNKTSSTDSSGGSSDSDRCAQPTLPGLLRRLEWENTNAALGLMHADDLSTVARVRASQTAVNAMCRERDEHLAGDSGLAWTGTEHVARDMVSIVDAWDEWVEKEGGEERELKGKLVYWGFSYGTYLGATFARMFPERVGRVIVDGVVDAELYEEMLWRESLLDADSVLIPFWGYCASAKKRCALYREGDKMIDVKKRYDKVMEMLEKDFITFTHPQHYYPVLLQASLFKMLVFRGLYTPMQSFPSVAVLLNMVLEKNFQGLSLIFPDPKAMCAVETSPEIMDWLTDAQRAIMCGDKTVREDWAPEVWADSLTAMRNTSRFADIWASIMIQCNNWQVPSTSGSDKLTPVPNHPSRKPWPVGPPETPWAPKPSDRIKTAHPLLFLSNSNDPVTPLHAAVKMALKFEGAGIVEQRGFGHCTISMVSTCTANIVRDYLNSDRTPPPPQNVSHKFGRLRGEWAQCPVNERPWLGPMYGIHDVWTAERKVMADGLRNLQREFALLDMDGLGRRMDFGPESSGRRPTVS</sequence>
<reference evidence="5" key="1">
    <citation type="journal article" date="2023" name="Mol. Phylogenet. Evol.">
        <title>Genome-scale phylogeny and comparative genomics of the fungal order Sordariales.</title>
        <authorList>
            <person name="Hensen N."/>
            <person name="Bonometti L."/>
            <person name="Westerberg I."/>
            <person name="Brannstrom I.O."/>
            <person name="Guillou S."/>
            <person name="Cros-Aarteil S."/>
            <person name="Calhoun S."/>
            <person name="Haridas S."/>
            <person name="Kuo A."/>
            <person name="Mondo S."/>
            <person name="Pangilinan J."/>
            <person name="Riley R."/>
            <person name="LaButti K."/>
            <person name="Andreopoulos B."/>
            <person name="Lipzen A."/>
            <person name="Chen C."/>
            <person name="Yan M."/>
            <person name="Daum C."/>
            <person name="Ng V."/>
            <person name="Clum A."/>
            <person name="Steindorff A."/>
            <person name="Ohm R.A."/>
            <person name="Martin F."/>
            <person name="Silar P."/>
            <person name="Natvig D.O."/>
            <person name="Lalanne C."/>
            <person name="Gautier V."/>
            <person name="Ament-Velasquez S.L."/>
            <person name="Kruys A."/>
            <person name="Hutchinson M.I."/>
            <person name="Powell A.J."/>
            <person name="Barry K."/>
            <person name="Miller A.N."/>
            <person name="Grigoriev I.V."/>
            <person name="Debuchy R."/>
            <person name="Gladieux P."/>
            <person name="Hiltunen Thoren M."/>
            <person name="Johannesson H."/>
        </authorList>
    </citation>
    <scope>NUCLEOTIDE SEQUENCE</scope>
    <source>
        <strain evidence="5">CBS 141.50</strain>
    </source>
</reference>
<dbReference type="PANTHER" id="PTHR43248">
    <property type="entry name" value="2-SUCCINYL-6-HYDROXY-2,4-CYCLOHEXADIENE-1-CARBOXYLATE SYNTHASE"/>
    <property type="match status" value="1"/>
</dbReference>
<evidence type="ECO:0000313" key="6">
    <source>
        <dbReference type="Proteomes" id="UP001302676"/>
    </source>
</evidence>
<dbReference type="AlphaFoldDB" id="A0AAN6V0U0"/>